<accession>A0A401LB51</accession>
<protein>
    <recommendedName>
        <fullName evidence="6">L-lactate oxidase</fullName>
    </recommendedName>
</protein>
<evidence type="ECO:0000256" key="3">
    <source>
        <dbReference type="ARBA" id="ARBA00022643"/>
    </source>
</evidence>
<feature type="binding site" evidence="9">
    <location>
        <position position="240"/>
    </location>
    <ligand>
        <name>glyoxylate</name>
        <dbReference type="ChEBI" id="CHEBI:36655"/>
    </ligand>
</feature>
<keyword evidence="2 9" id="KW-0285">Flavoprotein</keyword>
<dbReference type="PANTHER" id="PTHR10578:SF107">
    <property type="entry name" value="2-HYDROXYACID OXIDASE 1"/>
    <property type="match status" value="1"/>
</dbReference>
<comment type="similarity">
    <text evidence="5">Belongs to the FMN-dependent alpha-hydroxy acid dehydrogenase family.</text>
</comment>
<feature type="binding site" evidence="9">
    <location>
        <position position="237"/>
    </location>
    <ligand>
        <name>glyoxylate</name>
        <dbReference type="ChEBI" id="CHEBI:36655"/>
    </ligand>
</feature>
<dbReference type="SUPFAM" id="SSF51395">
    <property type="entry name" value="FMN-linked oxidoreductases"/>
    <property type="match status" value="1"/>
</dbReference>
<evidence type="ECO:0000256" key="8">
    <source>
        <dbReference type="PIRSR" id="PIRSR000138-1"/>
    </source>
</evidence>
<feature type="binding site" evidence="9">
    <location>
        <begin position="291"/>
        <end position="292"/>
    </location>
    <ligand>
        <name>FMN</name>
        <dbReference type="ChEBI" id="CHEBI:58210"/>
    </ligand>
</feature>
<organism evidence="11 12">
    <name type="scientific">Anaerotignum faecicola</name>
    <dbReference type="NCBI Taxonomy" id="2358141"/>
    <lineage>
        <taxon>Bacteria</taxon>
        <taxon>Bacillati</taxon>
        <taxon>Bacillota</taxon>
        <taxon>Clostridia</taxon>
        <taxon>Lachnospirales</taxon>
        <taxon>Anaerotignaceae</taxon>
        <taxon>Anaerotignum</taxon>
    </lineage>
</organism>
<comment type="caution">
    <text evidence="11">The sequence shown here is derived from an EMBL/GenBank/DDBJ whole genome shotgun (WGS) entry which is preliminary data.</text>
</comment>
<sequence>MTYQEVLENARKRMAPRCRVCPECNGIACKGVMPGPAGKGTSRTFQRNVAWLGEHVKLEMDVTGGNQERNMEISLFGETFAAPIFVAPIGLIPYTYTEDMTDRLYCDAVMLGAKAAGILAFGGGGPKAENFYEPLEAIRENGGWGIPTLKPWAVDVVKERLKEVEAVHPFAFAMDIDSAGLPHAGLANPPMLLKTEEELREIAAATDLPFIVKGIMTAEAAQKALRAGAYAIVVSNHGGRVMDYGLSTAEVLPEIRAAVGADTKIFVDGGVRTGEDVFKMLALGADAVLIGRPYVIAAYGGGAEGVQLYTEKLKAELKDAMTMTSCKSLQEITRDKIRLV</sequence>
<dbReference type="Proteomes" id="UP000287361">
    <property type="component" value="Unassembled WGS sequence"/>
</dbReference>
<evidence type="ECO:0000313" key="11">
    <source>
        <dbReference type="EMBL" id="GCB28625.1"/>
    </source>
</evidence>
<dbReference type="InterPro" id="IPR013785">
    <property type="entry name" value="Aldolase_TIM"/>
</dbReference>
<name>A0A401LB51_9FIRM</name>
<dbReference type="GO" id="GO:0016491">
    <property type="term" value="F:oxidoreductase activity"/>
    <property type="evidence" value="ECO:0007669"/>
    <property type="project" value="UniProtKB-KW"/>
</dbReference>
<dbReference type="PANTHER" id="PTHR10578">
    <property type="entry name" value="S -2-HYDROXY-ACID OXIDASE-RELATED"/>
    <property type="match status" value="1"/>
</dbReference>
<evidence type="ECO:0000256" key="2">
    <source>
        <dbReference type="ARBA" id="ARBA00022630"/>
    </source>
</evidence>
<gene>
    <name evidence="11" type="ORF">KGMB03357_02860</name>
</gene>
<evidence type="ECO:0000256" key="7">
    <source>
        <dbReference type="ARBA" id="ARBA00048754"/>
    </source>
</evidence>
<evidence type="ECO:0000259" key="10">
    <source>
        <dbReference type="PROSITE" id="PS51349"/>
    </source>
</evidence>
<keyword evidence="12" id="KW-1185">Reference proteome</keyword>
<dbReference type="InterPro" id="IPR037396">
    <property type="entry name" value="FMN_HAD"/>
</dbReference>
<feature type="binding site" evidence="9">
    <location>
        <begin position="268"/>
        <end position="272"/>
    </location>
    <ligand>
        <name>FMN</name>
        <dbReference type="ChEBI" id="CHEBI:58210"/>
    </ligand>
</feature>
<comment type="catalytic activity">
    <reaction evidence="7">
        <text>(S)-lactate + O2 = pyruvate + H2O2</text>
        <dbReference type="Rhea" id="RHEA:55868"/>
        <dbReference type="ChEBI" id="CHEBI:15361"/>
        <dbReference type="ChEBI" id="CHEBI:15379"/>
        <dbReference type="ChEBI" id="CHEBI:16240"/>
        <dbReference type="ChEBI" id="CHEBI:16651"/>
    </reaction>
    <physiologicalReaction direction="left-to-right" evidence="7">
        <dbReference type="Rhea" id="RHEA:55869"/>
    </physiologicalReaction>
</comment>
<feature type="domain" description="FMN hydroxy acid dehydrogenase" evidence="10">
    <location>
        <begin position="1"/>
        <end position="340"/>
    </location>
</feature>
<dbReference type="CDD" id="cd02809">
    <property type="entry name" value="alpha_hydroxyacid_oxid_FMN"/>
    <property type="match status" value="1"/>
</dbReference>
<dbReference type="AlphaFoldDB" id="A0A401LB51"/>
<dbReference type="Pfam" id="PF01070">
    <property type="entry name" value="FMN_dh"/>
    <property type="match status" value="2"/>
</dbReference>
<evidence type="ECO:0000256" key="9">
    <source>
        <dbReference type="PIRSR" id="PIRSR000138-2"/>
    </source>
</evidence>
<feature type="binding site" evidence="9">
    <location>
        <position position="213"/>
    </location>
    <ligand>
        <name>FMN</name>
        <dbReference type="ChEBI" id="CHEBI:58210"/>
    </ligand>
</feature>
<dbReference type="EMBL" id="BHVZ01000001">
    <property type="protein sequence ID" value="GCB28625.1"/>
    <property type="molecule type" value="Genomic_DNA"/>
</dbReference>
<dbReference type="GO" id="GO:0010181">
    <property type="term" value="F:FMN binding"/>
    <property type="evidence" value="ECO:0007669"/>
    <property type="project" value="InterPro"/>
</dbReference>
<keyword evidence="3 9" id="KW-0288">FMN</keyword>
<dbReference type="PIRSF" id="PIRSF000138">
    <property type="entry name" value="Al-hdrx_acd_dh"/>
    <property type="match status" value="1"/>
</dbReference>
<reference evidence="11 12" key="1">
    <citation type="submission" date="2018-10" db="EMBL/GenBank/DDBJ databases">
        <title>Draft Genome Sequence of Anaerotignum sp. KCTC 15736.</title>
        <authorList>
            <person name="Choi S.H."/>
            <person name="Kim J.S."/>
            <person name="Kang S.W."/>
            <person name="Lee J.S."/>
            <person name="Park S.H."/>
        </authorList>
    </citation>
    <scope>NUCLEOTIDE SEQUENCE [LARGE SCALE GENOMIC DNA]</scope>
    <source>
        <strain evidence="11 12">KCTC 15736</strain>
    </source>
</reference>
<evidence type="ECO:0000313" key="12">
    <source>
        <dbReference type="Proteomes" id="UP000287361"/>
    </source>
</evidence>
<dbReference type="PROSITE" id="PS51349">
    <property type="entry name" value="FMN_HYDROXY_ACID_DH_2"/>
    <property type="match status" value="1"/>
</dbReference>
<proteinExistence type="inferred from homology"/>
<evidence type="ECO:0000256" key="1">
    <source>
        <dbReference type="ARBA" id="ARBA00001917"/>
    </source>
</evidence>
<dbReference type="InterPro" id="IPR012133">
    <property type="entry name" value="Alpha-hydoxy_acid_DH_FMN"/>
</dbReference>
<feature type="active site" description="Proton acceptor" evidence="8">
    <location>
        <position position="237"/>
    </location>
</feature>
<dbReference type="InterPro" id="IPR000262">
    <property type="entry name" value="FMN-dep_DH"/>
</dbReference>
<keyword evidence="4" id="KW-0560">Oxidoreductase</keyword>
<evidence type="ECO:0000256" key="5">
    <source>
        <dbReference type="ARBA" id="ARBA00024042"/>
    </source>
</evidence>
<comment type="cofactor">
    <cofactor evidence="1">
        <name>FMN</name>
        <dbReference type="ChEBI" id="CHEBI:58210"/>
    </cofactor>
</comment>
<evidence type="ECO:0000256" key="4">
    <source>
        <dbReference type="ARBA" id="ARBA00023002"/>
    </source>
</evidence>
<feature type="binding site" evidence="9">
    <location>
        <position position="235"/>
    </location>
    <ligand>
        <name>FMN</name>
        <dbReference type="ChEBI" id="CHEBI:58210"/>
    </ligand>
</feature>
<dbReference type="OrthoDB" id="9770452at2"/>
<dbReference type="Gene3D" id="3.20.20.70">
    <property type="entry name" value="Aldolase class I"/>
    <property type="match status" value="1"/>
</dbReference>
<evidence type="ECO:0000256" key="6">
    <source>
        <dbReference type="ARBA" id="ARBA00029513"/>
    </source>
</evidence>